<keyword evidence="4" id="KW-1185">Reference proteome</keyword>
<dbReference type="Ensembl" id="ENSSAUT00010060477.1">
    <property type="protein sequence ID" value="ENSSAUP00010057602.1"/>
    <property type="gene ID" value="ENSSAUG00010023550.1"/>
</dbReference>
<dbReference type="InterPro" id="IPR011022">
    <property type="entry name" value="Arrestin_C-like"/>
</dbReference>
<dbReference type="InterPro" id="IPR014752">
    <property type="entry name" value="Arrestin-like_C"/>
</dbReference>
<accession>A0A671Y8X7</accession>
<protein>
    <recommendedName>
        <fullName evidence="2">Arrestin C-terminal-like domain-containing protein</fullName>
    </recommendedName>
</protein>
<reference evidence="3" key="3">
    <citation type="submission" date="2025-09" db="UniProtKB">
        <authorList>
            <consortium name="Ensembl"/>
        </authorList>
    </citation>
    <scope>IDENTIFICATION</scope>
</reference>
<organism evidence="3 4">
    <name type="scientific">Sparus aurata</name>
    <name type="common">Gilthead sea bream</name>
    <dbReference type="NCBI Taxonomy" id="8175"/>
    <lineage>
        <taxon>Eukaryota</taxon>
        <taxon>Metazoa</taxon>
        <taxon>Chordata</taxon>
        <taxon>Craniata</taxon>
        <taxon>Vertebrata</taxon>
        <taxon>Euteleostomi</taxon>
        <taxon>Actinopterygii</taxon>
        <taxon>Neopterygii</taxon>
        <taxon>Teleostei</taxon>
        <taxon>Neoteleostei</taxon>
        <taxon>Acanthomorphata</taxon>
        <taxon>Eupercaria</taxon>
        <taxon>Spariformes</taxon>
        <taxon>Sparidae</taxon>
        <taxon>Sparus</taxon>
    </lineage>
</organism>
<dbReference type="InParanoid" id="A0A671Y8X7"/>
<name>A0A671Y8X7_SPAAU</name>
<dbReference type="GO" id="GO:0015031">
    <property type="term" value="P:protein transport"/>
    <property type="evidence" value="ECO:0007669"/>
    <property type="project" value="TreeGrafter"/>
</dbReference>
<evidence type="ECO:0000313" key="3">
    <source>
        <dbReference type="Ensembl" id="ENSSAUP00010057602.1"/>
    </source>
</evidence>
<feature type="compositionally biased region" description="Pro residues" evidence="1">
    <location>
        <begin position="230"/>
        <end position="252"/>
    </location>
</feature>
<dbReference type="SMART" id="SM01017">
    <property type="entry name" value="Arrestin_C"/>
    <property type="match status" value="1"/>
</dbReference>
<sequence length="304" mass="32345">MDVIVDKSVYAPGETVVVLAKVHNASSSNMTPKVSLYQDVVYITPHSKKQQRTTIFKVADSCINGTTQKDVKWAIKLPHDLTQTIQNCDIIKLGYYVKVYLDISFSFDPEVVFPVVIIPPDLAHGPQPGVAVGPYPAGAFGGQGNSDFPPTAVAMGPYPAGAFGGPSNSNFHPPVVPGGPYPYGQPGSYSAPPPAYPAQPAHMSQRYNIPVPQAASPYGDPYNAPSSTLHPPPRAPTFHPPPSAPEIQPPPFSQAFNMSPTAPAYDTLPSAPMANTDFLSQSDEAPPAYLLLFPPPANEKSDAK</sequence>
<dbReference type="SUPFAM" id="SSF81296">
    <property type="entry name" value="E set domains"/>
    <property type="match status" value="1"/>
</dbReference>
<proteinExistence type="predicted"/>
<reference evidence="3" key="1">
    <citation type="submission" date="2021-04" db="EMBL/GenBank/DDBJ databases">
        <authorList>
            <consortium name="Wellcome Sanger Institute Data Sharing"/>
        </authorList>
    </citation>
    <scope>NUCLEOTIDE SEQUENCE [LARGE SCALE GENOMIC DNA]</scope>
</reference>
<gene>
    <name evidence="3" type="primary">LOC115582421</name>
</gene>
<dbReference type="InterPro" id="IPR050357">
    <property type="entry name" value="Arrestin_domain-protein"/>
</dbReference>
<dbReference type="Pfam" id="PF02752">
    <property type="entry name" value="Arrestin_C"/>
    <property type="match status" value="1"/>
</dbReference>
<dbReference type="GO" id="GO:0007399">
    <property type="term" value="P:nervous system development"/>
    <property type="evidence" value="ECO:0007669"/>
    <property type="project" value="UniProtKB-ARBA"/>
</dbReference>
<dbReference type="Gene3D" id="2.60.40.640">
    <property type="match status" value="1"/>
</dbReference>
<dbReference type="InterPro" id="IPR014756">
    <property type="entry name" value="Ig_E-set"/>
</dbReference>
<reference evidence="3" key="2">
    <citation type="submission" date="2025-08" db="UniProtKB">
        <authorList>
            <consortium name="Ensembl"/>
        </authorList>
    </citation>
    <scope>IDENTIFICATION</scope>
</reference>
<evidence type="ECO:0000259" key="2">
    <source>
        <dbReference type="SMART" id="SM01017"/>
    </source>
</evidence>
<dbReference type="PANTHER" id="PTHR11188">
    <property type="entry name" value="ARRESTIN DOMAIN CONTAINING PROTEIN"/>
    <property type="match status" value="1"/>
</dbReference>
<dbReference type="Proteomes" id="UP000472265">
    <property type="component" value="Chromosome 5"/>
</dbReference>
<dbReference type="GO" id="GO:0005737">
    <property type="term" value="C:cytoplasm"/>
    <property type="evidence" value="ECO:0007669"/>
    <property type="project" value="TreeGrafter"/>
</dbReference>
<feature type="domain" description="Arrestin C-terminal-like" evidence="2">
    <location>
        <begin position="1"/>
        <end position="120"/>
    </location>
</feature>
<feature type="region of interest" description="Disordered" evidence="1">
    <location>
        <begin position="211"/>
        <end position="304"/>
    </location>
</feature>
<evidence type="ECO:0000256" key="1">
    <source>
        <dbReference type="SAM" id="MobiDB-lite"/>
    </source>
</evidence>
<dbReference type="AlphaFoldDB" id="A0A671Y8X7"/>
<dbReference type="GO" id="GO:0005886">
    <property type="term" value="C:plasma membrane"/>
    <property type="evidence" value="ECO:0007669"/>
    <property type="project" value="TreeGrafter"/>
</dbReference>
<dbReference type="GeneTree" id="ENSGT00940000164012"/>
<dbReference type="PANTHER" id="PTHR11188:SF135">
    <property type="entry name" value="ARRESTIN DOMAIN CONTAINING 3-LIKE-RELATED"/>
    <property type="match status" value="1"/>
</dbReference>
<evidence type="ECO:0000313" key="4">
    <source>
        <dbReference type="Proteomes" id="UP000472265"/>
    </source>
</evidence>